<dbReference type="Proteomes" id="UP001304298">
    <property type="component" value="Unassembled WGS sequence"/>
</dbReference>
<reference evidence="9 10" key="1">
    <citation type="submission" date="2023-12" db="EMBL/GenBank/DDBJ databases">
        <title>Amycolatopsis sp. V23-08.</title>
        <authorList>
            <person name="Somphong A."/>
        </authorList>
    </citation>
    <scope>NUCLEOTIDE SEQUENCE [LARGE SCALE GENOMIC DNA]</scope>
    <source>
        <strain evidence="9 10">V23-08</strain>
    </source>
</reference>
<dbReference type="NCBIfam" id="TIGR03026">
    <property type="entry name" value="NDP-sugDHase"/>
    <property type="match status" value="1"/>
</dbReference>
<comment type="similarity">
    <text evidence="2 7">Belongs to the UDP-glucose/GDP-mannose dehydrogenase family.</text>
</comment>
<protein>
    <recommendedName>
        <fullName evidence="3 7">UDP-glucose 6-dehydrogenase</fullName>
        <ecNumber evidence="3 7">1.1.1.22</ecNumber>
    </recommendedName>
</protein>
<dbReference type="PIRSF" id="PIRSF000124">
    <property type="entry name" value="UDPglc_GDPman_dh"/>
    <property type="match status" value="1"/>
</dbReference>
<evidence type="ECO:0000256" key="1">
    <source>
        <dbReference type="ARBA" id="ARBA00004701"/>
    </source>
</evidence>
<name>A0ABU5R4C2_9PSEU</name>
<evidence type="ECO:0000256" key="4">
    <source>
        <dbReference type="ARBA" id="ARBA00023002"/>
    </source>
</evidence>
<comment type="caution">
    <text evidence="9">The sequence shown here is derived from an EMBL/GenBank/DDBJ whole genome shotgun (WGS) entry which is preliminary data.</text>
</comment>
<evidence type="ECO:0000259" key="8">
    <source>
        <dbReference type="SMART" id="SM00984"/>
    </source>
</evidence>
<sequence>MAEHIGVVGAGYVGLTSAACFARLGHQVTCVDTDESKVDALRRGEVAIGEPGLAGLVAGGLADGTLCFTTAQAQLHGVDLVLLCLPTPPGGDGRPDLGVLEHVVPQLGRLLRPGCVVVTKSTVPVGTAARLPRLLGRPDLPVVSNPEFLREGHAVEDFRHPDRVVVGTDPPDSAAARRVARLYEPTGAPVVRTDAASAELAKYASNAFLAVKLSYVNVLAELCERFGADVREVAHTMGLDARIGPHFLAPGPGWGGSCLPKDTTALLHAADAAGVDFGILRDAVRVNARQRARVVRAVRRAVTGSVSGSLAGARLGLLGLAFKAGTGDLRDSPARAVAEELAGQGAELTAYDPAVGCVPGLDAVQVVDDPYLVAKDAVALVVLTEWPEFRDLDWARLAAAAAGTVVVDTRNLLDADVLAAAGFAHHGVGVPLRTS</sequence>
<gene>
    <name evidence="9" type="ORF">VA596_15875</name>
</gene>
<keyword evidence="5 7" id="KW-0520">NAD</keyword>
<dbReference type="InterPro" id="IPR001732">
    <property type="entry name" value="UDP-Glc/GDP-Man_DH_N"/>
</dbReference>
<dbReference type="SUPFAM" id="SSF48179">
    <property type="entry name" value="6-phosphogluconate dehydrogenase C-terminal domain-like"/>
    <property type="match status" value="1"/>
</dbReference>
<dbReference type="Pfam" id="PF03721">
    <property type="entry name" value="UDPG_MGDP_dh_N"/>
    <property type="match status" value="1"/>
</dbReference>
<evidence type="ECO:0000256" key="3">
    <source>
        <dbReference type="ARBA" id="ARBA00012954"/>
    </source>
</evidence>
<dbReference type="InterPro" id="IPR028357">
    <property type="entry name" value="UDPglc_DH_bac"/>
</dbReference>
<dbReference type="SUPFAM" id="SSF51735">
    <property type="entry name" value="NAD(P)-binding Rossmann-fold domains"/>
    <property type="match status" value="1"/>
</dbReference>
<dbReference type="Pfam" id="PF03720">
    <property type="entry name" value="UDPG_MGDP_dh_C"/>
    <property type="match status" value="1"/>
</dbReference>
<keyword evidence="4 7" id="KW-0560">Oxidoreductase</keyword>
<dbReference type="Pfam" id="PF00984">
    <property type="entry name" value="UDPG_MGDP_dh"/>
    <property type="match status" value="1"/>
</dbReference>
<comment type="pathway">
    <text evidence="1">Nucleotide-sugar biosynthesis; UDP-alpha-D-glucuronate biosynthesis; UDP-alpha-D-glucuronate from UDP-alpha-D-glucose: step 1/1.</text>
</comment>
<organism evidence="9 10">
    <name type="scientific">Amycolatopsis heterodermiae</name>
    <dbReference type="NCBI Taxonomy" id="3110235"/>
    <lineage>
        <taxon>Bacteria</taxon>
        <taxon>Bacillati</taxon>
        <taxon>Actinomycetota</taxon>
        <taxon>Actinomycetes</taxon>
        <taxon>Pseudonocardiales</taxon>
        <taxon>Pseudonocardiaceae</taxon>
        <taxon>Amycolatopsis</taxon>
    </lineage>
</organism>
<dbReference type="EC" id="1.1.1.22" evidence="3 7"/>
<feature type="domain" description="UDP-glucose/GDP-mannose dehydrogenase C-terminal" evidence="8">
    <location>
        <begin position="316"/>
        <end position="415"/>
    </location>
</feature>
<dbReference type="InterPro" id="IPR008927">
    <property type="entry name" value="6-PGluconate_DH-like_C_sf"/>
</dbReference>
<dbReference type="Gene3D" id="3.40.50.720">
    <property type="entry name" value="NAD(P)-binding Rossmann-like Domain"/>
    <property type="match status" value="2"/>
</dbReference>
<dbReference type="PIRSF" id="PIRSF500134">
    <property type="entry name" value="UDPglc_DH_bac"/>
    <property type="match status" value="1"/>
</dbReference>
<dbReference type="InterPro" id="IPR014026">
    <property type="entry name" value="UDP-Glc/GDP-Man_DH_dimer"/>
</dbReference>
<dbReference type="SMART" id="SM00984">
    <property type="entry name" value="UDPG_MGDP_dh_C"/>
    <property type="match status" value="1"/>
</dbReference>
<dbReference type="GO" id="GO:0016491">
    <property type="term" value="F:oxidoreductase activity"/>
    <property type="evidence" value="ECO:0007669"/>
    <property type="project" value="UniProtKB-KW"/>
</dbReference>
<evidence type="ECO:0000256" key="5">
    <source>
        <dbReference type="ARBA" id="ARBA00023027"/>
    </source>
</evidence>
<dbReference type="InterPro" id="IPR017476">
    <property type="entry name" value="UDP-Glc/GDP-Man"/>
</dbReference>
<dbReference type="EMBL" id="JAYFSI010000002">
    <property type="protein sequence ID" value="MEA5361023.1"/>
    <property type="molecule type" value="Genomic_DNA"/>
</dbReference>
<evidence type="ECO:0000313" key="9">
    <source>
        <dbReference type="EMBL" id="MEA5361023.1"/>
    </source>
</evidence>
<evidence type="ECO:0000256" key="7">
    <source>
        <dbReference type="PIRNR" id="PIRNR000124"/>
    </source>
</evidence>
<proteinExistence type="inferred from homology"/>
<dbReference type="Gene3D" id="1.20.5.100">
    <property type="entry name" value="Cytochrome c1, transmembrane anchor, C-terminal"/>
    <property type="match status" value="1"/>
</dbReference>
<keyword evidence="10" id="KW-1185">Reference proteome</keyword>
<dbReference type="PANTHER" id="PTHR43750">
    <property type="entry name" value="UDP-GLUCOSE 6-DEHYDROGENASE TUAD"/>
    <property type="match status" value="1"/>
</dbReference>
<dbReference type="PANTHER" id="PTHR43750:SF3">
    <property type="entry name" value="UDP-GLUCOSE 6-DEHYDROGENASE TUAD"/>
    <property type="match status" value="1"/>
</dbReference>
<dbReference type="InterPro" id="IPR036291">
    <property type="entry name" value="NAD(P)-bd_dom_sf"/>
</dbReference>
<comment type="catalytic activity">
    <reaction evidence="6 7">
        <text>UDP-alpha-D-glucose + 2 NAD(+) + H2O = UDP-alpha-D-glucuronate + 2 NADH + 3 H(+)</text>
        <dbReference type="Rhea" id="RHEA:23596"/>
        <dbReference type="ChEBI" id="CHEBI:15377"/>
        <dbReference type="ChEBI" id="CHEBI:15378"/>
        <dbReference type="ChEBI" id="CHEBI:57540"/>
        <dbReference type="ChEBI" id="CHEBI:57945"/>
        <dbReference type="ChEBI" id="CHEBI:58052"/>
        <dbReference type="ChEBI" id="CHEBI:58885"/>
        <dbReference type="EC" id="1.1.1.22"/>
    </reaction>
</comment>
<dbReference type="InterPro" id="IPR036220">
    <property type="entry name" value="UDP-Glc/GDP-Man_DH_C_sf"/>
</dbReference>
<evidence type="ECO:0000313" key="10">
    <source>
        <dbReference type="Proteomes" id="UP001304298"/>
    </source>
</evidence>
<accession>A0ABU5R4C2</accession>
<evidence type="ECO:0000256" key="2">
    <source>
        <dbReference type="ARBA" id="ARBA00006601"/>
    </source>
</evidence>
<dbReference type="InterPro" id="IPR014027">
    <property type="entry name" value="UDP-Glc/GDP-Man_DH_C"/>
</dbReference>
<dbReference type="SUPFAM" id="SSF52413">
    <property type="entry name" value="UDP-glucose/GDP-mannose dehydrogenase C-terminal domain"/>
    <property type="match status" value="1"/>
</dbReference>
<evidence type="ECO:0000256" key="6">
    <source>
        <dbReference type="ARBA" id="ARBA00047473"/>
    </source>
</evidence>
<dbReference type="RefSeq" id="WP_323327672.1">
    <property type="nucleotide sequence ID" value="NZ_JAYFSI010000002.1"/>
</dbReference>